<evidence type="ECO:0000313" key="2">
    <source>
        <dbReference type="Proteomes" id="UP000055048"/>
    </source>
</evidence>
<sequence>MKQPPKQKYSKQSKKHTVHVPNLLSDMFPFDEKPFIELDELSSQIATLVHCLISANQVENLISQRKMSVKINSGMKCMASYLSLKKTKYTFYNASMSIENFIDILLKSKRSNIKWKFIIERKFYNWQFVTDN</sequence>
<comment type="caution">
    <text evidence="1">The sequence shown here is derived from an EMBL/GenBank/DDBJ whole genome shotgun (WGS) entry which is preliminary data.</text>
</comment>
<organism evidence="1 2">
    <name type="scientific">Trichinella murrelli</name>
    <dbReference type="NCBI Taxonomy" id="144512"/>
    <lineage>
        <taxon>Eukaryota</taxon>
        <taxon>Metazoa</taxon>
        <taxon>Ecdysozoa</taxon>
        <taxon>Nematoda</taxon>
        <taxon>Enoplea</taxon>
        <taxon>Dorylaimia</taxon>
        <taxon>Trichinellida</taxon>
        <taxon>Trichinellidae</taxon>
        <taxon>Trichinella</taxon>
    </lineage>
</organism>
<dbReference type="Proteomes" id="UP000055048">
    <property type="component" value="Unassembled WGS sequence"/>
</dbReference>
<keyword evidence="2" id="KW-1185">Reference proteome</keyword>
<name>A0A0V0TNI5_9BILA</name>
<dbReference type="EMBL" id="JYDJ01000196">
    <property type="protein sequence ID" value="KRX40570.1"/>
    <property type="molecule type" value="Genomic_DNA"/>
</dbReference>
<evidence type="ECO:0000313" key="1">
    <source>
        <dbReference type="EMBL" id="KRX40570.1"/>
    </source>
</evidence>
<accession>A0A0V0TNI5</accession>
<reference evidence="1 2" key="1">
    <citation type="submission" date="2015-01" db="EMBL/GenBank/DDBJ databases">
        <title>Evolution of Trichinella species and genotypes.</title>
        <authorList>
            <person name="Korhonen P.K."/>
            <person name="Edoardo P."/>
            <person name="Giuseppe L.R."/>
            <person name="Gasser R.B."/>
        </authorList>
    </citation>
    <scope>NUCLEOTIDE SEQUENCE [LARGE SCALE GENOMIC DNA]</scope>
    <source>
        <strain evidence="1">ISS417</strain>
    </source>
</reference>
<gene>
    <name evidence="1" type="ORF">T05_11606</name>
</gene>
<proteinExistence type="predicted"/>
<dbReference type="AlphaFoldDB" id="A0A0V0TNI5"/>
<protein>
    <submittedName>
        <fullName evidence="1">Uncharacterized protein</fullName>
    </submittedName>
</protein>